<keyword evidence="2" id="KW-1185">Reference proteome</keyword>
<proteinExistence type="predicted"/>
<accession>A0ABT2PF85</accession>
<reference evidence="1 2" key="1">
    <citation type="journal article" date="2024" name="Int. J. Syst. Evol. Microbiol.">
        <title>Microbacterium memoriense sp. nov., a member of the Actinomycetota from marine beach sediment of the north coast of Portugal.</title>
        <authorList>
            <person name="Santos J.D.N.D."/>
            <person name="Klimek D."/>
            <person name="Calusinska M."/>
            <person name="Lobo-da-Cunha A."/>
            <person name="Catita J."/>
            <person name="Goncalves H."/>
            <person name="Gonzalez I."/>
            <person name="Lage O.M."/>
        </authorList>
    </citation>
    <scope>NUCLEOTIDE SEQUENCE [LARGE SCALE GENOMIC DNA]</scope>
    <source>
        <strain evidence="1 2">PMIC_1C1B</strain>
    </source>
</reference>
<name>A0ABT2PF85_9MICO</name>
<protein>
    <submittedName>
        <fullName evidence="1">Chemotaxis protein CheY</fullName>
    </submittedName>
</protein>
<evidence type="ECO:0000313" key="2">
    <source>
        <dbReference type="Proteomes" id="UP001300496"/>
    </source>
</evidence>
<comment type="caution">
    <text evidence="1">The sequence shown here is derived from an EMBL/GenBank/DDBJ whole genome shotgun (WGS) entry which is preliminary data.</text>
</comment>
<dbReference type="RefSeq" id="WP_261607405.1">
    <property type="nucleotide sequence ID" value="NZ_JAODOR010000011.1"/>
</dbReference>
<evidence type="ECO:0000313" key="1">
    <source>
        <dbReference type="EMBL" id="MCT9002887.1"/>
    </source>
</evidence>
<gene>
    <name evidence="1" type="ORF">N4R40_10965</name>
</gene>
<dbReference type="EMBL" id="JAODOR010000011">
    <property type="protein sequence ID" value="MCT9002887.1"/>
    <property type="molecule type" value="Genomic_DNA"/>
</dbReference>
<sequence length="172" mass="17780">MSGLRLAWAVAPGGRAERRERAWNLVRELLAREGHADAGLSNACPHCGGPHGPVTVTGAPWRASVSYAGGVVVIGIHPDTVSAFGIDAERLIDPVRDAAGGIEGGLLRWVRTEAVLKADGRGLRGDAVVEITENGGQWTAHLPGAAGPLEGWEPVGPPGVLVSVAVSRGRRA</sequence>
<dbReference type="Proteomes" id="UP001300496">
    <property type="component" value="Unassembled WGS sequence"/>
</dbReference>
<organism evidence="1 2">
    <name type="scientific">Microbacterium memoriense</name>
    <dbReference type="NCBI Taxonomy" id="2978350"/>
    <lineage>
        <taxon>Bacteria</taxon>
        <taxon>Bacillati</taxon>
        <taxon>Actinomycetota</taxon>
        <taxon>Actinomycetes</taxon>
        <taxon>Micrococcales</taxon>
        <taxon>Microbacteriaceae</taxon>
        <taxon>Microbacterium</taxon>
    </lineage>
</organism>